<dbReference type="EMBL" id="CAJJDN010000106">
    <property type="protein sequence ID" value="CAD8114817.1"/>
    <property type="molecule type" value="Genomic_DNA"/>
</dbReference>
<name>A0A8S1QJH3_9CILI</name>
<dbReference type="Proteomes" id="UP000692954">
    <property type="component" value="Unassembled WGS sequence"/>
</dbReference>
<reference evidence="2" key="1">
    <citation type="submission" date="2021-01" db="EMBL/GenBank/DDBJ databases">
        <authorList>
            <consortium name="Genoscope - CEA"/>
            <person name="William W."/>
        </authorList>
    </citation>
    <scope>NUCLEOTIDE SEQUENCE</scope>
</reference>
<protein>
    <submittedName>
        <fullName evidence="2">Uncharacterized protein</fullName>
    </submittedName>
</protein>
<comment type="caution">
    <text evidence="2">The sequence shown here is derived from an EMBL/GenBank/DDBJ whole genome shotgun (WGS) entry which is preliminary data.</text>
</comment>
<dbReference type="AlphaFoldDB" id="A0A8S1QJH3"/>
<evidence type="ECO:0000256" key="1">
    <source>
        <dbReference type="SAM" id="Coils"/>
    </source>
</evidence>
<feature type="coiled-coil region" evidence="1">
    <location>
        <begin position="36"/>
        <end position="131"/>
    </location>
</feature>
<keyword evidence="3" id="KW-1185">Reference proteome</keyword>
<proteinExistence type="predicted"/>
<accession>A0A8S1QJH3</accession>
<organism evidence="2 3">
    <name type="scientific">Paramecium sonneborni</name>
    <dbReference type="NCBI Taxonomy" id="65129"/>
    <lineage>
        <taxon>Eukaryota</taxon>
        <taxon>Sar</taxon>
        <taxon>Alveolata</taxon>
        <taxon>Ciliophora</taxon>
        <taxon>Intramacronucleata</taxon>
        <taxon>Oligohymenophorea</taxon>
        <taxon>Peniculida</taxon>
        <taxon>Parameciidae</taxon>
        <taxon>Paramecium</taxon>
    </lineage>
</organism>
<evidence type="ECO:0000313" key="3">
    <source>
        <dbReference type="Proteomes" id="UP000692954"/>
    </source>
</evidence>
<keyword evidence="1" id="KW-0175">Coiled coil</keyword>
<gene>
    <name evidence="2" type="ORF">PSON_ATCC_30995.1.T1060209</name>
</gene>
<evidence type="ECO:0000313" key="2">
    <source>
        <dbReference type="EMBL" id="CAD8114817.1"/>
    </source>
</evidence>
<sequence>MILIKQEQLQNQINQISKEYNDRNILNIGGMCVGYLKEVIKKLQNLSIKAKELLQIQQEISNIQREIQLIELKKSYNQLLHNQQQLLNNKDQLITNSRQVQVFAEHLFQQLNQTDAEVIQLIQQLSQLTIKKNKTS</sequence>